<protein>
    <recommendedName>
        <fullName evidence="11">Palmitoyltransferase</fullName>
        <ecNumber evidence="11">2.3.1.225</ecNumber>
    </recommendedName>
</protein>
<evidence type="ECO:0000256" key="7">
    <source>
        <dbReference type="ARBA" id="ARBA00023288"/>
    </source>
</evidence>
<evidence type="ECO:0000256" key="8">
    <source>
        <dbReference type="ARBA" id="ARBA00023315"/>
    </source>
</evidence>
<feature type="transmembrane region" description="Helical" evidence="11">
    <location>
        <begin position="229"/>
        <end position="250"/>
    </location>
</feature>
<dbReference type="PROSITE" id="PS50216">
    <property type="entry name" value="DHHC"/>
    <property type="match status" value="1"/>
</dbReference>
<dbReference type="InterPro" id="IPR039859">
    <property type="entry name" value="PFA4/ZDH16/20/ERF2-like"/>
</dbReference>
<feature type="domain" description="Palmitoyltransferase DHHC" evidence="13">
    <location>
        <begin position="147"/>
        <end position="265"/>
    </location>
</feature>
<dbReference type="GO" id="GO:0006612">
    <property type="term" value="P:protein targeting to membrane"/>
    <property type="evidence" value="ECO:0007669"/>
    <property type="project" value="TreeGrafter"/>
</dbReference>
<evidence type="ECO:0000256" key="1">
    <source>
        <dbReference type="ARBA" id="ARBA00004141"/>
    </source>
</evidence>
<feature type="transmembrane region" description="Helical" evidence="11">
    <location>
        <begin position="18"/>
        <end position="39"/>
    </location>
</feature>
<evidence type="ECO:0000256" key="12">
    <source>
        <dbReference type="SAM" id="MobiDB-lite"/>
    </source>
</evidence>
<dbReference type="STRING" id="98403.A0A151GIY1"/>
<name>A0A151GIY1_DRECN</name>
<dbReference type="EMBL" id="LAYC01000002">
    <property type="protein sequence ID" value="KYK57039.1"/>
    <property type="molecule type" value="Genomic_DNA"/>
</dbReference>
<reference evidence="14 15" key="1">
    <citation type="journal article" date="2016" name="Sci. Rep.">
        <title>Insights into Adaptations to a Near-Obligate Nematode Endoparasitic Lifestyle from the Finished Genome of Drechmeria coniospora.</title>
        <authorList>
            <person name="Zhang L."/>
            <person name="Zhou Z."/>
            <person name="Guo Q."/>
            <person name="Fokkens L."/>
            <person name="Miskei M."/>
            <person name="Pocsi I."/>
            <person name="Zhang W."/>
            <person name="Chen M."/>
            <person name="Wang L."/>
            <person name="Sun Y."/>
            <person name="Donzelli B.G."/>
            <person name="Gibson D.M."/>
            <person name="Nelson D.R."/>
            <person name="Luo J.G."/>
            <person name="Rep M."/>
            <person name="Liu H."/>
            <person name="Yang S."/>
            <person name="Wang J."/>
            <person name="Krasnoff S.B."/>
            <person name="Xu Y."/>
            <person name="Molnar I."/>
            <person name="Lin M."/>
        </authorList>
    </citation>
    <scope>NUCLEOTIDE SEQUENCE [LARGE SCALE GENOMIC DNA]</scope>
    <source>
        <strain evidence="14 15">ARSEF 6962</strain>
    </source>
</reference>
<evidence type="ECO:0000256" key="11">
    <source>
        <dbReference type="RuleBase" id="RU079119"/>
    </source>
</evidence>
<dbReference type="GeneID" id="63716689"/>
<evidence type="ECO:0000313" key="14">
    <source>
        <dbReference type="EMBL" id="KYK57039.1"/>
    </source>
</evidence>
<dbReference type="GO" id="GO:0005794">
    <property type="term" value="C:Golgi apparatus"/>
    <property type="evidence" value="ECO:0007669"/>
    <property type="project" value="TreeGrafter"/>
</dbReference>
<dbReference type="PANTHER" id="PTHR22883:SF23">
    <property type="entry name" value="PALMITOYLTRANSFERASE ZDHHC6"/>
    <property type="match status" value="1"/>
</dbReference>
<keyword evidence="5 11" id="KW-0472">Membrane</keyword>
<comment type="similarity">
    <text evidence="9">Belongs to the DHHC palmitoyltransferase family. PFA5 subfamily.</text>
</comment>
<keyword evidence="7" id="KW-0449">Lipoprotein</keyword>
<dbReference type="RefSeq" id="XP_040656391.1">
    <property type="nucleotide sequence ID" value="XM_040801358.1"/>
</dbReference>
<dbReference type="GO" id="GO:0019706">
    <property type="term" value="F:protein-cysteine S-palmitoyltransferase activity"/>
    <property type="evidence" value="ECO:0007669"/>
    <property type="project" value="UniProtKB-EC"/>
</dbReference>
<evidence type="ECO:0000256" key="10">
    <source>
        <dbReference type="ARBA" id="ARBA00048048"/>
    </source>
</evidence>
<evidence type="ECO:0000256" key="9">
    <source>
        <dbReference type="ARBA" id="ARBA00038298"/>
    </source>
</evidence>
<comment type="caution">
    <text evidence="14">The sequence shown here is derived from an EMBL/GenBank/DDBJ whole genome shotgun (WGS) entry which is preliminary data.</text>
</comment>
<evidence type="ECO:0000256" key="5">
    <source>
        <dbReference type="ARBA" id="ARBA00023136"/>
    </source>
</evidence>
<feature type="region of interest" description="Disordered" evidence="12">
    <location>
        <begin position="91"/>
        <end position="120"/>
    </location>
</feature>
<gene>
    <name evidence="14" type="ORF">DCS_04046</name>
</gene>
<dbReference type="GO" id="GO:0005783">
    <property type="term" value="C:endoplasmic reticulum"/>
    <property type="evidence" value="ECO:0007669"/>
    <property type="project" value="TreeGrafter"/>
</dbReference>
<accession>A0A151GIY1</accession>
<feature type="transmembrane region" description="Helical" evidence="11">
    <location>
        <begin position="197"/>
        <end position="217"/>
    </location>
</feature>
<keyword evidence="6" id="KW-0564">Palmitate</keyword>
<evidence type="ECO:0000259" key="13">
    <source>
        <dbReference type="Pfam" id="PF01529"/>
    </source>
</evidence>
<feature type="region of interest" description="Disordered" evidence="12">
    <location>
        <begin position="389"/>
        <end position="408"/>
    </location>
</feature>
<evidence type="ECO:0000256" key="3">
    <source>
        <dbReference type="ARBA" id="ARBA00022692"/>
    </source>
</evidence>
<dbReference type="InterPro" id="IPR001594">
    <property type="entry name" value="Palmitoyltrfase_DHHC"/>
</dbReference>
<dbReference type="GO" id="GO:0016020">
    <property type="term" value="C:membrane"/>
    <property type="evidence" value="ECO:0007669"/>
    <property type="project" value="UniProtKB-SubCell"/>
</dbReference>
<keyword evidence="15" id="KW-1185">Reference proteome</keyword>
<organism evidence="14 15">
    <name type="scientific">Drechmeria coniospora</name>
    <name type="common">Nematophagous fungus</name>
    <name type="synonym">Meria coniospora</name>
    <dbReference type="NCBI Taxonomy" id="98403"/>
    <lineage>
        <taxon>Eukaryota</taxon>
        <taxon>Fungi</taxon>
        <taxon>Dikarya</taxon>
        <taxon>Ascomycota</taxon>
        <taxon>Pezizomycotina</taxon>
        <taxon>Sordariomycetes</taxon>
        <taxon>Hypocreomycetidae</taxon>
        <taxon>Hypocreales</taxon>
        <taxon>Ophiocordycipitaceae</taxon>
        <taxon>Drechmeria</taxon>
    </lineage>
</organism>
<comment type="subcellular location">
    <subcellularLocation>
        <location evidence="1">Membrane</location>
        <topology evidence="1">Multi-pass membrane protein</topology>
    </subcellularLocation>
</comment>
<evidence type="ECO:0000256" key="6">
    <source>
        <dbReference type="ARBA" id="ARBA00023139"/>
    </source>
</evidence>
<dbReference type="FunCoup" id="A0A151GIY1">
    <property type="interactions" value="411"/>
</dbReference>
<dbReference type="InParanoid" id="A0A151GIY1"/>
<feature type="transmembrane region" description="Helical" evidence="11">
    <location>
        <begin position="51"/>
        <end position="72"/>
    </location>
</feature>
<dbReference type="Pfam" id="PF01529">
    <property type="entry name" value="DHHC"/>
    <property type="match status" value="1"/>
</dbReference>
<dbReference type="EC" id="2.3.1.225" evidence="11"/>
<keyword evidence="2 11" id="KW-0808">Transferase</keyword>
<evidence type="ECO:0000313" key="15">
    <source>
        <dbReference type="Proteomes" id="UP000076580"/>
    </source>
</evidence>
<proteinExistence type="inferred from homology"/>
<dbReference type="AlphaFoldDB" id="A0A151GIY1"/>
<feature type="compositionally biased region" description="Basic residues" evidence="12">
    <location>
        <begin position="97"/>
        <end position="110"/>
    </location>
</feature>
<dbReference type="PANTHER" id="PTHR22883">
    <property type="entry name" value="ZINC FINGER DHHC DOMAIN CONTAINING PROTEIN"/>
    <property type="match status" value="1"/>
</dbReference>
<comment type="domain">
    <text evidence="11">The DHHC domain is required for palmitoyltransferase activity.</text>
</comment>
<dbReference type="Proteomes" id="UP000076580">
    <property type="component" value="Chromosome 02"/>
</dbReference>
<evidence type="ECO:0000256" key="2">
    <source>
        <dbReference type="ARBA" id="ARBA00022679"/>
    </source>
</evidence>
<keyword evidence="4 11" id="KW-1133">Transmembrane helix</keyword>
<comment type="catalytic activity">
    <reaction evidence="10 11">
        <text>L-cysteinyl-[protein] + hexadecanoyl-CoA = S-hexadecanoyl-L-cysteinyl-[protein] + CoA</text>
        <dbReference type="Rhea" id="RHEA:36683"/>
        <dbReference type="Rhea" id="RHEA-COMP:10131"/>
        <dbReference type="Rhea" id="RHEA-COMP:11032"/>
        <dbReference type="ChEBI" id="CHEBI:29950"/>
        <dbReference type="ChEBI" id="CHEBI:57287"/>
        <dbReference type="ChEBI" id="CHEBI:57379"/>
        <dbReference type="ChEBI" id="CHEBI:74151"/>
        <dbReference type="EC" id="2.3.1.225"/>
    </reaction>
</comment>
<keyword evidence="8 11" id="KW-0012">Acyltransferase</keyword>
<evidence type="ECO:0000256" key="4">
    <source>
        <dbReference type="ARBA" id="ARBA00022989"/>
    </source>
</evidence>
<sequence length="408" mass="45830">MARITDSNRAATRWTIRIIPVFIIAVFGLAIYAVVYRLLVQYLYREKGQSAIVAALLFLFFLFFLLTLAAYLRTLFTIQLDPGLVPLLDEGEPNEKGKRKGQGKGRRWRRSRDDAEAAWVPPDPSLDSPGLEQFYSKDVFVCEADGRPKWCSDCAQWKPDRAHHSSELGRCVRKMDHLCPWVGGMVSETSFNFFSQFVFYTTCLCAVSVATAAYCLQQQIDDGRTTPDGWVVAVLVIAAFFGLFTFAMVLTSARYVVTNMTNIDVLRRRHTLHLALRIPRDTPLTDAYATIVYPLQPTPQAADGAATDGLEPSSRDRQATRLFAIVPAEPRENPWDLGFWRNWKSVMGSNVLEWLLPMKHSPCCDHDGMESDYELGRLLPALRARYAVPDLPADGPRPSETAEPGSGQ</sequence>
<keyword evidence="3 11" id="KW-0812">Transmembrane</keyword>